<protein>
    <submittedName>
        <fullName evidence="1">Uncharacterized protein</fullName>
    </submittedName>
</protein>
<evidence type="ECO:0000313" key="1">
    <source>
        <dbReference type="EMBL" id="CAL1606038.1"/>
    </source>
</evidence>
<dbReference type="Proteomes" id="UP001497482">
    <property type="component" value="Chromosome 5"/>
</dbReference>
<organism evidence="1 2">
    <name type="scientific">Knipowitschia caucasica</name>
    <name type="common">Caucasian dwarf goby</name>
    <name type="synonym">Pomatoschistus caucasicus</name>
    <dbReference type="NCBI Taxonomy" id="637954"/>
    <lineage>
        <taxon>Eukaryota</taxon>
        <taxon>Metazoa</taxon>
        <taxon>Chordata</taxon>
        <taxon>Craniata</taxon>
        <taxon>Vertebrata</taxon>
        <taxon>Euteleostomi</taxon>
        <taxon>Actinopterygii</taxon>
        <taxon>Neopterygii</taxon>
        <taxon>Teleostei</taxon>
        <taxon>Neoteleostei</taxon>
        <taxon>Acanthomorphata</taxon>
        <taxon>Gobiaria</taxon>
        <taxon>Gobiiformes</taxon>
        <taxon>Gobioidei</taxon>
        <taxon>Gobiidae</taxon>
        <taxon>Gobiinae</taxon>
        <taxon>Knipowitschia</taxon>
    </lineage>
</organism>
<dbReference type="AlphaFoldDB" id="A0AAV2LY91"/>
<accession>A0AAV2LY91</accession>
<proteinExistence type="predicted"/>
<dbReference type="EMBL" id="OZ035827">
    <property type="protein sequence ID" value="CAL1606038.1"/>
    <property type="molecule type" value="Genomic_DNA"/>
</dbReference>
<sequence>MQHRRMQESATLMMVVGGQWSRKREGDAEENGAERRMDWGSAHGLTQEVAFPFKSPIPHRYAELMQDLLRQWGTLLSCAVCAASKPAL</sequence>
<name>A0AAV2LY91_KNICA</name>
<reference evidence="1 2" key="1">
    <citation type="submission" date="2024-04" db="EMBL/GenBank/DDBJ databases">
        <authorList>
            <person name="Waldvogel A.-M."/>
            <person name="Schoenle A."/>
        </authorList>
    </citation>
    <scope>NUCLEOTIDE SEQUENCE [LARGE SCALE GENOMIC DNA]</scope>
</reference>
<keyword evidence="2" id="KW-1185">Reference proteome</keyword>
<evidence type="ECO:0000313" key="2">
    <source>
        <dbReference type="Proteomes" id="UP001497482"/>
    </source>
</evidence>
<gene>
    <name evidence="1" type="ORF">KC01_LOCUS33303</name>
</gene>